<evidence type="ECO:0000313" key="11">
    <source>
        <dbReference type="Proteomes" id="UP001255601"/>
    </source>
</evidence>
<dbReference type="GO" id="GO:0008677">
    <property type="term" value="F:2-dehydropantoate 2-reductase activity"/>
    <property type="evidence" value="ECO:0007669"/>
    <property type="project" value="UniProtKB-EC"/>
</dbReference>
<protein>
    <recommendedName>
        <fullName evidence="3">2-dehydropantoate 2-reductase</fullName>
    </recommendedName>
</protein>
<evidence type="ECO:0000256" key="4">
    <source>
        <dbReference type="ARBA" id="ARBA00022655"/>
    </source>
</evidence>
<evidence type="ECO:0000313" key="10">
    <source>
        <dbReference type="EMBL" id="MDR6101861.1"/>
    </source>
</evidence>
<proteinExistence type="inferred from homology"/>
<dbReference type="GO" id="GO:0015940">
    <property type="term" value="P:pantothenate biosynthetic process"/>
    <property type="evidence" value="ECO:0007669"/>
    <property type="project" value="UniProtKB-KW"/>
</dbReference>
<sequence length="368" mass="39737">MKMKVGIVGAGAVAMGYAALLLTNGHLPCIWSPSGSRSVALREGSPLKVTGVIEGEFYPEACDTVEELAEHQVIVLALPAYGHRSVLDRLLPYLKPHHIVIISAHLSFAALYLSKKLAERAIEIPIAVWNTTVLTSKAQAPTEIKVGAIRSRIDLATVPDTYVAQAYETCVALFGDRFVVSDDILTATLSNTNPEIHLGIVLCNLTRVELREVWGQRSHITPLVGGFIEALDRERLSIATAFGRNVRAIADHYTISFGVSGDSIAEIAANLAKRGKDPLGPTDIRTRYVFEDVPYGLVPTVALAKLAGVDVPLHRSGVDILGACYGRDFAAANDLIPELQLVDVEHLIERVANGYAQIIRPAGLPKSR</sequence>
<evidence type="ECO:0000256" key="3">
    <source>
        <dbReference type="ARBA" id="ARBA00019465"/>
    </source>
</evidence>
<feature type="domain" description="Opine dehydrogenase" evidence="8">
    <location>
        <begin position="182"/>
        <end position="322"/>
    </location>
</feature>
<dbReference type="InterPro" id="IPR036291">
    <property type="entry name" value="NAD(P)-bd_dom_sf"/>
</dbReference>
<dbReference type="Gene3D" id="3.40.50.720">
    <property type="entry name" value="NAD(P)-binding Rossmann-like Domain"/>
    <property type="match status" value="1"/>
</dbReference>
<evidence type="ECO:0000256" key="2">
    <source>
        <dbReference type="ARBA" id="ARBA00008730"/>
    </source>
</evidence>
<dbReference type="Gene3D" id="1.10.1040.10">
    <property type="entry name" value="N-(1-d-carboxylethyl)-l-norvaline Dehydrogenase, domain 2"/>
    <property type="match status" value="1"/>
</dbReference>
<evidence type="ECO:0000259" key="9">
    <source>
        <dbReference type="Pfam" id="PF02558"/>
    </source>
</evidence>
<accession>A0AAJ2ER91</accession>
<dbReference type="InterPro" id="IPR013328">
    <property type="entry name" value="6PGD_dom2"/>
</dbReference>
<comment type="catalytic activity">
    <reaction evidence="7">
        <text>(R)-pantoate + NADP(+) = 2-dehydropantoate + NADPH + H(+)</text>
        <dbReference type="Rhea" id="RHEA:16233"/>
        <dbReference type="ChEBI" id="CHEBI:11561"/>
        <dbReference type="ChEBI" id="CHEBI:15378"/>
        <dbReference type="ChEBI" id="CHEBI:15980"/>
        <dbReference type="ChEBI" id="CHEBI:57783"/>
        <dbReference type="ChEBI" id="CHEBI:58349"/>
        <dbReference type="EC" id="1.1.1.169"/>
    </reaction>
</comment>
<dbReference type="Pfam" id="PF02317">
    <property type="entry name" value="Octopine_DH"/>
    <property type="match status" value="1"/>
</dbReference>
<keyword evidence="6 10" id="KW-0560">Oxidoreductase</keyword>
<organism evidence="10 11">
    <name type="scientific">Agrobacterium larrymoorei</name>
    <dbReference type="NCBI Taxonomy" id="160699"/>
    <lineage>
        <taxon>Bacteria</taxon>
        <taxon>Pseudomonadati</taxon>
        <taxon>Pseudomonadota</taxon>
        <taxon>Alphaproteobacteria</taxon>
        <taxon>Hyphomicrobiales</taxon>
        <taxon>Rhizobiaceae</taxon>
        <taxon>Rhizobium/Agrobacterium group</taxon>
        <taxon>Agrobacterium</taxon>
    </lineage>
</organism>
<dbReference type="InterPro" id="IPR003421">
    <property type="entry name" value="Opine_DH"/>
</dbReference>
<keyword evidence="5" id="KW-0521">NADP</keyword>
<dbReference type="Pfam" id="PF02558">
    <property type="entry name" value="ApbA"/>
    <property type="match status" value="1"/>
</dbReference>
<evidence type="ECO:0000256" key="1">
    <source>
        <dbReference type="ARBA" id="ARBA00004994"/>
    </source>
</evidence>
<evidence type="ECO:0000256" key="7">
    <source>
        <dbReference type="ARBA" id="ARBA00048793"/>
    </source>
</evidence>
<gene>
    <name evidence="10" type="ORF">QE369_002058</name>
</gene>
<keyword evidence="4" id="KW-0566">Pantothenate biosynthesis</keyword>
<dbReference type="InterPro" id="IPR051729">
    <property type="entry name" value="Opine/Lysopine_DH"/>
</dbReference>
<dbReference type="RefSeq" id="WP_309770762.1">
    <property type="nucleotide sequence ID" value="NZ_JAVIZC010000002.1"/>
</dbReference>
<reference evidence="10" key="1">
    <citation type="submission" date="2023-08" db="EMBL/GenBank/DDBJ databases">
        <title>Functional and genomic diversity of the sorghum phyllosphere microbiome.</title>
        <authorList>
            <person name="Shade A."/>
        </authorList>
    </citation>
    <scope>NUCLEOTIDE SEQUENCE</scope>
    <source>
        <strain evidence="10">SORGH_AS_0974</strain>
    </source>
</reference>
<comment type="pathway">
    <text evidence="1">Cofactor biosynthesis; (R)-pantothenate biosynthesis; (R)-pantoate from 3-methyl-2-oxobutanoate: step 2/2.</text>
</comment>
<dbReference type="PANTHER" id="PTHR38015:SF1">
    <property type="entry name" value="OPINE DEHYDROGENASE DOMAIN-CONTAINING PROTEIN"/>
    <property type="match status" value="1"/>
</dbReference>
<dbReference type="PANTHER" id="PTHR38015">
    <property type="entry name" value="BLR6086 PROTEIN"/>
    <property type="match status" value="1"/>
</dbReference>
<evidence type="ECO:0000259" key="8">
    <source>
        <dbReference type="Pfam" id="PF02317"/>
    </source>
</evidence>
<dbReference type="SUPFAM" id="SSF51735">
    <property type="entry name" value="NAD(P)-binding Rossmann-fold domains"/>
    <property type="match status" value="1"/>
</dbReference>
<dbReference type="SUPFAM" id="SSF48179">
    <property type="entry name" value="6-phosphogluconate dehydrogenase C-terminal domain-like"/>
    <property type="match status" value="1"/>
</dbReference>
<dbReference type="InterPro" id="IPR008927">
    <property type="entry name" value="6-PGluconate_DH-like_C_sf"/>
</dbReference>
<dbReference type="EMBL" id="JAVIZC010000002">
    <property type="protein sequence ID" value="MDR6101861.1"/>
    <property type="molecule type" value="Genomic_DNA"/>
</dbReference>
<evidence type="ECO:0000256" key="6">
    <source>
        <dbReference type="ARBA" id="ARBA00023002"/>
    </source>
</evidence>
<comment type="similarity">
    <text evidence="2">Belongs to the lysopine/nopaline/octopine/opine/vitopine dehydrogenases family.</text>
</comment>
<comment type="caution">
    <text evidence="10">The sequence shown here is derived from an EMBL/GenBank/DDBJ whole genome shotgun (WGS) entry which is preliminary data.</text>
</comment>
<feature type="domain" description="Ketopantoate reductase N-terminal" evidence="9">
    <location>
        <begin position="5"/>
        <end position="102"/>
    </location>
</feature>
<dbReference type="InterPro" id="IPR013332">
    <property type="entry name" value="KPR_N"/>
</dbReference>
<evidence type="ECO:0000256" key="5">
    <source>
        <dbReference type="ARBA" id="ARBA00022857"/>
    </source>
</evidence>
<dbReference type="AlphaFoldDB" id="A0AAJ2ER91"/>
<name>A0AAJ2ER91_9HYPH</name>
<dbReference type="Proteomes" id="UP001255601">
    <property type="component" value="Unassembled WGS sequence"/>
</dbReference>